<protein>
    <submittedName>
        <fullName evidence="2 3">Uncharacterized protein</fullName>
    </submittedName>
</protein>
<reference evidence="4" key="2">
    <citation type="submission" date="2012-11" db="EMBL/GenBank/DDBJ databases">
        <authorList>
            <person name="Kuo A."/>
            <person name="Curtis B.A."/>
            <person name="Tanifuji G."/>
            <person name="Burki F."/>
            <person name="Gruber A."/>
            <person name="Irimia M."/>
            <person name="Maruyama S."/>
            <person name="Arias M.C."/>
            <person name="Ball S.G."/>
            <person name="Gile G.H."/>
            <person name="Hirakawa Y."/>
            <person name="Hopkins J.F."/>
            <person name="Rensing S.A."/>
            <person name="Schmutz J."/>
            <person name="Symeonidi A."/>
            <person name="Elias M."/>
            <person name="Eveleigh R.J."/>
            <person name="Herman E.K."/>
            <person name="Klute M.J."/>
            <person name="Nakayama T."/>
            <person name="Obornik M."/>
            <person name="Reyes-Prieto A."/>
            <person name="Armbrust E.V."/>
            <person name="Aves S.J."/>
            <person name="Beiko R.G."/>
            <person name="Coutinho P."/>
            <person name="Dacks J.B."/>
            <person name="Durnford D.G."/>
            <person name="Fast N.M."/>
            <person name="Green B.R."/>
            <person name="Grisdale C."/>
            <person name="Hempe F."/>
            <person name="Henrissat B."/>
            <person name="Hoppner M.P."/>
            <person name="Ishida K.-I."/>
            <person name="Kim E."/>
            <person name="Koreny L."/>
            <person name="Kroth P.G."/>
            <person name="Liu Y."/>
            <person name="Malik S.-B."/>
            <person name="Maier U.G."/>
            <person name="McRose D."/>
            <person name="Mock T."/>
            <person name="Neilson J.A."/>
            <person name="Onodera N.T."/>
            <person name="Poole A.M."/>
            <person name="Pritham E.J."/>
            <person name="Richards T.A."/>
            <person name="Rocap G."/>
            <person name="Roy S.W."/>
            <person name="Sarai C."/>
            <person name="Schaack S."/>
            <person name="Shirato S."/>
            <person name="Slamovits C.H."/>
            <person name="Spencer D.F."/>
            <person name="Suzuki S."/>
            <person name="Worden A.Z."/>
            <person name="Zauner S."/>
            <person name="Barry K."/>
            <person name="Bell C."/>
            <person name="Bharti A.K."/>
            <person name="Crow J.A."/>
            <person name="Grimwood J."/>
            <person name="Kramer R."/>
            <person name="Lindquist E."/>
            <person name="Lucas S."/>
            <person name="Salamov A."/>
            <person name="McFadden G.I."/>
            <person name="Lane C.E."/>
            <person name="Keeling P.J."/>
            <person name="Gray M.W."/>
            <person name="Grigoriev I.V."/>
            <person name="Archibald J.M."/>
        </authorList>
    </citation>
    <scope>NUCLEOTIDE SEQUENCE</scope>
    <source>
        <strain evidence="4">CCMP2712</strain>
    </source>
</reference>
<dbReference type="AlphaFoldDB" id="L1J2X1"/>
<dbReference type="PaxDb" id="55529-EKX42440"/>
<dbReference type="Proteomes" id="UP000011087">
    <property type="component" value="Unassembled WGS sequence"/>
</dbReference>
<name>L1J2X1_GUITC</name>
<organism evidence="2">
    <name type="scientific">Guillardia theta (strain CCMP2712)</name>
    <name type="common">Cryptophyte</name>
    <dbReference type="NCBI Taxonomy" id="905079"/>
    <lineage>
        <taxon>Eukaryota</taxon>
        <taxon>Cryptophyceae</taxon>
        <taxon>Pyrenomonadales</taxon>
        <taxon>Geminigeraceae</taxon>
        <taxon>Guillardia</taxon>
    </lineage>
</organism>
<feature type="region of interest" description="Disordered" evidence="1">
    <location>
        <begin position="306"/>
        <end position="339"/>
    </location>
</feature>
<evidence type="ECO:0000313" key="3">
    <source>
        <dbReference type="EnsemblProtists" id="EKX42440"/>
    </source>
</evidence>
<dbReference type="GeneID" id="17299208"/>
<dbReference type="HOGENOM" id="CLU_404113_0_0_1"/>
<evidence type="ECO:0000313" key="2">
    <source>
        <dbReference type="EMBL" id="EKX42440.1"/>
    </source>
</evidence>
<sequence>MNNLYSAASLLSAVASSKSDTSNMLCLEGTGANSTTMQSLGTILKNQGQNLSLNSMCITPTQSMSSHPILNPGFGGPRIPDTNTPQLFFPIGNQSLARLGNQNAAAVPNSFNLMATNQDISALLHSNLSNAPGNILNNSQFLNLGNHGLALNSQAPSVNGAGLNSSLGSTSAISPFIFSNIMESNLSSLGVPKHNSSPANVFPTSLLPDSSLNNVQISDASFQSRLAVSMPGANSISSLNPSQVPNAQLVSQHPSVFKSTDVLGKRSQVEDTKNPFDQLVDSYEGYNRRIKSAKKAGELKVSSKVEIDSAERGASRTRSGGDEQPQDVVTGQSSTKIEHRSISRKRLGILHDRRGRLREVEDLFLDCMAMRPYIELGYSSQVSLSIDVDYMNHFCFQALLSAFADTRGVLLDSIREAASIAQSAIDILAAQGKFPSESAAQEAQRMHEKKSWISFEFDPVSGKRKTISCGPSISDIVGISEEDLIAKFYAHEVRLPCSEIDFVCFVIEDLLYSVDSATRHFVVHTKGASWMRQGKDTESNKNDFSKPDLLTKDTGAYDAEVLTVSHVFERDERGRLVRLTASYDIADEDDYQKVLSSVSPPLSVHTRDGKDFQSMLWRHKVAIQCVGKLLHIKKSPEGRAKLMALANSIRKRSNDLKCKFLTCPGNRKNSLQGLWDSDLEF</sequence>
<accession>L1J2X1</accession>
<evidence type="ECO:0000313" key="4">
    <source>
        <dbReference type="Proteomes" id="UP000011087"/>
    </source>
</evidence>
<reference evidence="2 4" key="1">
    <citation type="journal article" date="2012" name="Nature">
        <title>Algal genomes reveal evolutionary mosaicism and the fate of nucleomorphs.</title>
        <authorList>
            <consortium name="DOE Joint Genome Institute"/>
            <person name="Curtis B.A."/>
            <person name="Tanifuji G."/>
            <person name="Burki F."/>
            <person name="Gruber A."/>
            <person name="Irimia M."/>
            <person name="Maruyama S."/>
            <person name="Arias M.C."/>
            <person name="Ball S.G."/>
            <person name="Gile G.H."/>
            <person name="Hirakawa Y."/>
            <person name="Hopkins J.F."/>
            <person name="Kuo A."/>
            <person name="Rensing S.A."/>
            <person name="Schmutz J."/>
            <person name="Symeonidi A."/>
            <person name="Elias M."/>
            <person name="Eveleigh R.J."/>
            <person name="Herman E.K."/>
            <person name="Klute M.J."/>
            <person name="Nakayama T."/>
            <person name="Obornik M."/>
            <person name="Reyes-Prieto A."/>
            <person name="Armbrust E.V."/>
            <person name="Aves S.J."/>
            <person name="Beiko R.G."/>
            <person name="Coutinho P."/>
            <person name="Dacks J.B."/>
            <person name="Durnford D.G."/>
            <person name="Fast N.M."/>
            <person name="Green B.R."/>
            <person name="Grisdale C.J."/>
            <person name="Hempel F."/>
            <person name="Henrissat B."/>
            <person name="Hoppner M.P."/>
            <person name="Ishida K."/>
            <person name="Kim E."/>
            <person name="Koreny L."/>
            <person name="Kroth P.G."/>
            <person name="Liu Y."/>
            <person name="Malik S.B."/>
            <person name="Maier U.G."/>
            <person name="McRose D."/>
            <person name="Mock T."/>
            <person name="Neilson J.A."/>
            <person name="Onodera N.T."/>
            <person name="Poole A.M."/>
            <person name="Pritham E.J."/>
            <person name="Richards T.A."/>
            <person name="Rocap G."/>
            <person name="Roy S.W."/>
            <person name="Sarai C."/>
            <person name="Schaack S."/>
            <person name="Shirato S."/>
            <person name="Slamovits C.H."/>
            <person name="Spencer D.F."/>
            <person name="Suzuki S."/>
            <person name="Worden A.Z."/>
            <person name="Zauner S."/>
            <person name="Barry K."/>
            <person name="Bell C."/>
            <person name="Bharti A.K."/>
            <person name="Crow J.A."/>
            <person name="Grimwood J."/>
            <person name="Kramer R."/>
            <person name="Lindquist E."/>
            <person name="Lucas S."/>
            <person name="Salamov A."/>
            <person name="McFadden G.I."/>
            <person name="Lane C.E."/>
            <person name="Keeling P.J."/>
            <person name="Gray M.W."/>
            <person name="Grigoriev I.V."/>
            <person name="Archibald J.M."/>
        </authorList>
    </citation>
    <scope>NUCLEOTIDE SEQUENCE</scope>
    <source>
        <strain evidence="2 4">CCMP2712</strain>
    </source>
</reference>
<dbReference type="EnsemblProtists" id="EKX42440">
    <property type="protein sequence ID" value="EKX42440"/>
    <property type="gene ID" value="GUITHDRAFT_111414"/>
</dbReference>
<dbReference type="EMBL" id="JH993016">
    <property type="protein sequence ID" value="EKX42440.1"/>
    <property type="molecule type" value="Genomic_DNA"/>
</dbReference>
<evidence type="ECO:0000256" key="1">
    <source>
        <dbReference type="SAM" id="MobiDB-lite"/>
    </source>
</evidence>
<gene>
    <name evidence="2" type="ORF">GUITHDRAFT_111414</name>
</gene>
<reference evidence="3" key="3">
    <citation type="submission" date="2015-06" db="UniProtKB">
        <authorList>
            <consortium name="EnsemblProtists"/>
        </authorList>
    </citation>
    <scope>IDENTIFICATION</scope>
</reference>
<dbReference type="RefSeq" id="XP_005829420.1">
    <property type="nucleotide sequence ID" value="XM_005829363.1"/>
</dbReference>
<proteinExistence type="predicted"/>
<keyword evidence="4" id="KW-1185">Reference proteome</keyword>
<dbReference type="KEGG" id="gtt:GUITHDRAFT_111414"/>